<comment type="caution">
    <text evidence="2">The sequence shown here is derived from an EMBL/GenBank/DDBJ whole genome shotgun (WGS) entry which is preliminary data.</text>
</comment>
<evidence type="ECO:0000256" key="1">
    <source>
        <dbReference type="SAM" id="Phobius"/>
    </source>
</evidence>
<proteinExistence type="predicted"/>
<dbReference type="RefSeq" id="WP_379894420.1">
    <property type="nucleotide sequence ID" value="NZ_CBCSCT010000054.1"/>
</dbReference>
<evidence type="ECO:0000313" key="3">
    <source>
        <dbReference type="Proteomes" id="UP001596250"/>
    </source>
</evidence>
<keyword evidence="1" id="KW-1133">Transmembrane helix</keyword>
<dbReference type="Proteomes" id="UP001596250">
    <property type="component" value="Unassembled WGS sequence"/>
</dbReference>
<organism evidence="2 3">
    <name type="scientific">Marinicrinis lubricantis</name>
    <dbReference type="NCBI Taxonomy" id="2086470"/>
    <lineage>
        <taxon>Bacteria</taxon>
        <taxon>Bacillati</taxon>
        <taxon>Bacillota</taxon>
        <taxon>Bacilli</taxon>
        <taxon>Bacillales</taxon>
        <taxon>Paenibacillaceae</taxon>
    </lineage>
</organism>
<dbReference type="Pfam" id="PF09578">
    <property type="entry name" value="Spore_YabQ"/>
    <property type="match status" value="1"/>
</dbReference>
<protein>
    <submittedName>
        <fullName evidence="2">Spore cortex biosynthesis protein YabQ</fullName>
    </submittedName>
</protein>
<dbReference type="NCBIfam" id="TIGR02893">
    <property type="entry name" value="spore_yabQ"/>
    <property type="match status" value="1"/>
</dbReference>
<dbReference type="EMBL" id="JBHSQV010000151">
    <property type="protein sequence ID" value="MFC5987090.1"/>
    <property type="molecule type" value="Genomic_DNA"/>
</dbReference>
<feature type="transmembrane region" description="Helical" evidence="1">
    <location>
        <begin position="6"/>
        <end position="27"/>
    </location>
</feature>
<accession>A0ABW1IPN2</accession>
<feature type="transmembrane region" description="Helical" evidence="1">
    <location>
        <begin position="39"/>
        <end position="62"/>
    </location>
</feature>
<keyword evidence="1" id="KW-0812">Transmembrane</keyword>
<keyword evidence="3" id="KW-1185">Reference proteome</keyword>
<name>A0ABW1IPN2_9BACL</name>
<keyword evidence="1" id="KW-0472">Membrane</keyword>
<feature type="transmembrane region" description="Helical" evidence="1">
    <location>
        <begin position="124"/>
        <end position="151"/>
    </location>
</feature>
<reference evidence="3" key="1">
    <citation type="journal article" date="2019" name="Int. J. Syst. Evol. Microbiol.">
        <title>The Global Catalogue of Microorganisms (GCM) 10K type strain sequencing project: providing services to taxonomists for standard genome sequencing and annotation.</title>
        <authorList>
            <consortium name="The Broad Institute Genomics Platform"/>
            <consortium name="The Broad Institute Genome Sequencing Center for Infectious Disease"/>
            <person name="Wu L."/>
            <person name="Ma J."/>
        </authorList>
    </citation>
    <scope>NUCLEOTIDE SEQUENCE [LARGE SCALE GENOMIC DNA]</scope>
    <source>
        <strain evidence="3">CCM 8749</strain>
    </source>
</reference>
<gene>
    <name evidence="2" type="primary">yabQ</name>
    <name evidence="2" type="ORF">ACFPXP_11810</name>
</gene>
<dbReference type="InterPro" id="IPR019074">
    <property type="entry name" value="YabQ"/>
</dbReference>
<feature type="transmembrane region" description="Helical" evidence="1">
    <location>
        <begin position="68"/>
        <end position="86"/>
    </location>
</feature>
<evidence type="ECO:0000313" key="2">
    <source>
        <dbReference type="EMBL" id="MFC5987090.1"/>
    </source>
</evidence>
<sequence length="190" mass="22712">MSLHTQLATLLTMLISGQVLGAVFDMYRVISVQLHFRRWLIPILDLCYWIAATLFVFRMLYVSNHGEVRIYVFIALIIGVWAYYGLLSDTVIKYTKVWIRLVRRLIQLLIRTFEWVVIRPIRMLYRLCVIIFGIMTTVAVFIGKIVLQLLYPIWKILKWMASPLTRIGWLRKTWDWLADQFQSIRSWLKR</sequence>